<dbReference type="EMBL" id="LO018304">
    <property type="protein sequence ID" value="CUM58933.1"/>
    <property type="molecule type" value="Genomic_DNA"/>
</dbReference>
<accession>A0A1J1JCT1</accession>
<organism evidence="1">
    <name type="scientific">Planktothrix agardhii</name>
    <name type="common">Oscillatoria agardhii</name>
    <dbReference type="NCBI Taxonomy" id="1160"/>
    <lineage>
        <taxon>Bacteria</taxon>
        <taxon>Bacillati</taxon>
        <taxon>Cyanobacteriota</taxon>
        <taxon>Cyanophyceae</taxon>
        <taxon>Oscillatoriophycideae</taxon>
        <taxon>Oscillatoriales</taxon>
        <taxon>Microcoleaceae</taxon>
        <taxon>Planktothrix</taxon>
    </lineage>
</organism>
<reference evidence="1" key="1">
    <citation type="submission" date="2015-09" db="EMBL/GenBank/DDBJ databases">
        <authorList>
            <person name="Jackson K.R."/>
            <person name="Lunt B.L."/>
            <person name="Fisher J.N.B."/>
            <person name="Gardner A.V."/>
            <person name="Bailey M.E."/>
            <person name="Deus L.M."/>
            <person name="Earl A.S."/>
            <person name="Gibby P.D."/>
            <person name="Hartmann K.A."/>
            <person name="Liu J.E."/>
            <person name="Manci A.M."/>
            <person name="Nielsen D.A."/>
            <person name="Solomon M.B."/>
            <person name="Breakwell D.P."/>
            <person name="Burnett S.H."/>
            <person name="Grose J.H."/>
        </authorList>
    </citation>
    <scope>NUCLEOTIDE SEQUENCE</scope>
    <source>
        <strain evidence="1">7805</strain>
    </source>
</reference>
<name>A0A1J1JCT1_PLAAG</name>
<gene>
    <name evidence="1" type="ORF">PLAM_0966</name>
</gene>
<sequence>MDSTAFTLILISNVFRGSCQLKILEDINLELTAEQVFAWLKIGK</sequence>
<protein>
    <submittedName>
        <fullName evidence="1">Uncharacterized protein</fullName>
    </submittedName>
</protein>
<proteinExistence type="predicted"/>
<evidence type="ECO:0000313" key="1">
    <source>
        <dbReference type="EMBL" id="CUM58933.1"/>
    </source>
</evidence>
<dbReference type="AlphaFoldDB" id="A0A1J1JCT1"/>